<gene>
    <name evidence="2" type="ORF">CR203_18260</name>
</gene>
<dbReference type="InterPro" id="IPR041685">
    <property type="entry name" value="AAA_GajA/Old/RecF-like"/>
</dbReference>
<dbReference type="Gene3D" id="3.40.50.300">
    <property type="entry name" value="P-loop containing nucleotide triphosphate hydrolases"/>
    <property type="match status" value="1"/>
</dbReference>
<proteinExistence type="predicted"/>
<dbReference type="PANTHER" id="PTHR43581:SF2">
    <property type="entry name" value="EXCINUCLEASE ATPASE SUBUNIT"/>
    <property type="match status" value="1"/>
</dbReference>
<comment type="caution">
    <text evidence="2">The sequence shown here is derived from an EMBL/GenBank/DDBJ whole genome shotgun (WGS) entry which is preliminary data.</text>
</comment>
<dbReference type="AlphaFoldDB" id="A0A3A9KM32"/>
<evidence type="ECO:0000313" key="3">
    <source>
        <dbReference type="Proteomes" id="UP000281498"/>
    </source>
</evidence>
<reference evidence="2 3" key="1">
    <citation type="submission" date="2017-10" db="EMBL/GenBank/DDBJ databases">
        <title>Bacillus sp. nov., a halophilic bacterium isolated from a Keqin Lake.</title>
        <authorList>
            <person name="Wang H."/>
        </authorList>
    </citation>
    <scope>NUCLEOTIDE SEQUENCE [LARGE SCALE GENOMIC DNA]</scope>
    <source>
        <strain evidence="2 3">KCTC 13187</strain>
    </source>
</reference>
<evidence type="ECO:0000313" key="2">
    <source>
        <dbReference type="EMBL" id="RKL65806.1"/>
    </source>
</evidence>
<dbReference type="PANTHER" id="PTHR43581">
    <property type="entry name" value="ATP/GTP PHOSPHATASE"/>
    <property type="match status" value="1"/>
</dbReference>
<dbReference type="SUPFAM" id="SSF52540">
    <property type="entry name" value="P-loop containing nucleoside triphosphate hydrolases"/>
    <property type="match status" value="1"/>
</dbReference>
<dbReference type="EMBL" id="PDOE01000011">
    <property type="protein sequence ID" value="RKL65806.1"/>
    <property type="molecule type" value="Genomic_DNA"/>
</dbReference>
<evidence type="ECO:0000259" key="1">
    <source>
        <dbReference type="Pfam" id="PF13175"/>
    </source>
</evidence>
<feature type="domain" description="Endonuclease GajA/Old nuclease/RecF-like AAA" evidence="1">
    <location>
        <begin position="7"/>
        <end position="435"/>
    </location>
</feature>
<organism evidence="2 3">
    <name type="scientific">Salipaludibacillus neizhouensis</name>
    <dbReference type="NCBI Taxonomy" id="885475"/>
    <lineage>
        <taxon>Bacteria</taxon>
        <taxon>Bacillati</taxon>
        <taxon>Bacillota</taxon>
        <taxon>Bacilli</taxon>
        <taxon>Bacillales</taxon>
        <taxon>Bacillaceae</taxon>
    </lineage>
</organism>
<dbReference type="Proteomes" id="UP000281498">
    <property type="component" value="Unassembled WGS sequence"/>
</dbReference>
<protein>
    <recommendedName>
        <fullName evidence="1">Endonuclease GajA/Old nuclease/RecF-like AAA domain-containing protein</fullName>
    </recommendedName>
</protein>
<sequence length="449" mass="52736">MGWDDEMKLKEISVAKLFGIFDHEIKLKNERGITIIIGENGLGKTIILEMVESFFNGNIFRFKNIDFKELMFKFDDDTSWTIYKQYENEKEISLVVSQSNLDELFIMRLDDLTPERHKRDAMQIARAKNGYLRRAGPTHWEHRHSGELYNHREVIEKYGADYSTYISQDLIKESHPPEWFLERYENLNVTLIETQRVLDFDYSDRAPIETVKKNSKELTDLIKQKLTESTELSSKLDRTYPNRLLDKLKNGRHNISEDDLNNKLKALEDKRNLLDEVGLVETEKNSDLFSIENTEEVVKDVLMLYVEDSFEKLSIFDEVAGKIRLLLNIINERFKHKTLYANKDDGFLFKSSVISDENNKYKLIPLEQLSSGEKNELILFYKLIFNSYPNSLILIDEPEISLHISWQNKFISDLKEIHKLNKLDILIATHSPDIISNNWDLRVELKGVE</sequence>
<keyword evidence="3" id="KW-1185">Reference proteome</keyword>
<dbReference type="Pfam" id="PF13175">
    <property type="entry name" value="AAA_15"/>
    <property type="match status" value="1"/>
</dbReference>
<accession>A0A3A9KM32</accession>
<dbReference type="OrthoDB" id="9801813at2"/>
<dbReference type="InterPro" id="IPR051396">
    <property type="entry name" value="Bact_Antivir_Def_Nuclease"/>
</dbReference>
<dbReference type="InterPro" id="IPR027417">
    <property type="entry name" value="P-loop_NTPase"/>
</dbReference>
<name>A0A3A9KM32_9BACI</name>